<feature type="region of interest" description="Disordered" evidence="1">
    <location>
        <begin position="855"/>
        <end position="878"/>
    </location>
</feature>
<reference evidence="3" key="1">
    <citation type="submission" date="2021-06" db="EMBL/GenBank/DDBJ databases">
        <title>Parelaphostrongylus tenuis whole genome reference sequence.</title>
        <authorList>
            <person name="Garwood T.J."/>
            <person name="Larsen P.A."/>
            <person name="Fountain-Jones N.M."/>
            <person name="Garbe J.R."/>
            <person name="Macchietto M.G."/>
            <person name="Kania S.A."/>
            <person name="Gerhold R.W."/>
            <person name="Richards J.E."/>
            <person name="Wolf T.M."/>
        </authorList>
    </citation>
    <scope>NUCLEOTIDE SEQUENCE</scope>
    <source>
        <strain evidence="3">MNPRO001-30</strain>
        <tissue evidence="3">Meninges</tissue>
    </source>
</reference>
<comment type="caution">
    <text evidence="3">The sequence shown here is derived from an EMBL/GenBank/DDBJ whole genome shotgun (WGS) entry which is preliminary data.</text>
</comment>
<evidence type="ECO:0000313" key="4">
    <source>
        <dbReference type="Proteomes" id="UP001196413"/>
    </source>
</evidence>
<evidence type="ECO:0000256" key="1">
    <source>
        <dbReference type="SAM" id="MobiDB-lite"/>
    </source>
</evidence>
<proteinExistence type="predicted"/>
<dbReference type="GO" id="GO:0005524">
    <property type="term" value="F:ATP binding"/>
    <property type="evidence" value="ECO:0007669"/>
    <property type="project" value="InterPro"/>
</dbReference>
<feature type="compositionally biased region" description="Acidic residues" evidence="1">
    <location>
        <begin position="478"/>
        <end position="488"/>
    </location>
</feature>
<keyword evidence="4" id="KW-1185">Reference proteome</keyword>
<protein>
    <recommendedName>
        <fullName evidence="2">Protein kinase domain-containing protein</fullName>
    </recommendedName>
</protein>
<gene>
    <name evidence="3" type="ORF">KIN20_037365</name>
</gene>
<organism evidence="3 4">
    <name type="scientific">Parelaphostrongylus tenuis</name>
    <name type="common">Meningeal worm</name>
    <dbReference type="NCBI Taxonomy" id="148309"/>
    <lineage>
        <taxon>Eukaryota</taxon>
        <taxon>Metazoa</taxon>
        <taxon>Ecdysozoa</taxon>
        <taxon>Nematoda</taxon>
        <taxon>Chromadorea</taxon>
        <taxon>Rhabditida</taxon>
        <taxon>Rhabditina</taxon>
        <taxon>Rhabditomorpha</taxon>
        <taxon>Strongyloidea</taxon>
        <taxon>Metastrongylidae</taxon>
        <taxon>Parelaphostrongylus</taxon>
    </lineage>
</organism>
<dbReference type="AlphaFoldDB" id="A0AAD5RE60"/>
<dbReference type="EMBL" id="JAHQIW010007475">
    <property type="protein sequence ID" value="KAJ1374634.1"/>
    <property type="molecule type" value="Genomic_DNA"/>
</dbReference>
<dbReference type="GO" id="GO:0004672">
    <property type="term" value="F:protein kinase activity"/>
    <property type="evidence" value="ECO:0007669"/>
    <property type="project" value="InterPro"/>
</dbReference>
<dbReference type="Gene3D" id="1.10.510.10">
    <property type="entry name" value="Transferase(Phosphotransferase) domain 1"/>
    <property type="match status" value="1"/>
</dbReference>
<evidence type="ECO:0000259" key="2">
    <source>
        <dbReference type="PROSITE" id="PS50011"/>
    </source>
</evidence>
<dbReference type="FunFam" id="1.10.510.10:FF:000842">
    <property type="entry name" value="Nuclear receptor-binding protein"/>
    <property type="match status" value="1"/>
</dbReference>
<dbReference type="SUPFAM" id="SSF56112">
    <property type="entry name" value="Protein kinase-like (PK-like)"/>
    <property type="match status" value="1"/>
</dbReference>
<sequence>MQTSRSVGRNVPYGPQRANRTGRLAPRPSWPLLPFGPMNPEDHTVSGGAAVTHKSPNVMIHGFRSLFTSRIRRGGFKNGTTYIQRNTICSRVVEGRTHVLFLHFGRPPTEFYAKDFLRNSAAAYYQIPKKIERFIPSRLIVSKKIRRCLENYGEFRVFEKSLSSFTSRVERCLNTLVPEFDPITCSCAFLFDEPPIEQELLNVGRSDCSHIVALPFCACFSCAHSGLMLNETARILREFTKPGFVNGKEIHSERIVPNSNQSFHVSALHRWSCHSVVSEYWLHILKSKSDDLGGVVFATPANRGYNSEDYRRSVWSACERVMGGLNDRFPWRLGFFNAWDQWDLPVRDSVRMQVKRIAAELPTGKCVAIVPITSLLPDFDTLSVLPSIAQQSDHRSVLVHPEGVDNPVLLEGVVEAIKNHLLGRRNAQLRNRCNCENGGGVFRQHSDCSRTFLSSMAGGGEEHAAHSSAQDDAKDSESDGDAAEDILEESPCKRWSKRREQVKQRDVPGIDVAYLAMDNETGNEVVWNEVQFSERKNFRAQEEKINAVFDNLTQLVHTNLVKFHKYWTDAKSEKPRIIFITEYMSSGSMSLFLQRTRKSGSPLSIKAWKKWTTQILSALNYLHSCVPPITHGNLTCNTVFIQQNGLIKIGCVAPDAINHHVKTCRDNIKNMHYMAPEYEYCTEVTPAADIYSFGVCAVEIAVMGGLSGCQNGGTDGPISRESIEKAVRSLEDEKQRDFLELCLQKDPLKRPTARQLLFHPILFEVHSLKLLAAHKIVDSKIFDDLPADAFRVPDIEKVAAVARRDCAVREMAYCQVPAFQHDLEKIVEDVRNGIYPLTAFAPLVHQPLKPVSTLSSSRVSPAQGAVEGNEPSASSHASACMPVVAETADTINSSPSSSDETVQHRETRAIRQMRVTTERNELTIWLQLEDMMNRQLTTEFSYDEDPGMLTQDLVMHGFICESDAERLGVVLAAALKASADLAQSTGNDVTTGSSMYTLTEDNRRLGAPAAPSLATTRSSTCRVDPSLNETEAALSKLTFAKPPSVSPPSSNV</sequence>
<evidence type="ECO:0000313" key="3">
    <source>
        <dbReference type="EMBL" id="KAJ1374634.1"/>
    </source>
</evidence>
<dbReference type="InterPro" id="IPR050588">
    <property type="entry name" value="WNK_Ser-Thr_kinase"/>
</dbReference>
<dbReference type="Pfam" id="PF00069">
    <property type="entry name" value="Pkinase"/>
    <property type="match status" value="1"/>
</dbReference>
<feature type="compositionally biased region" description="Basic and acidic residues" evidence="1">
    <location>
        <begin position="460"/>
        <end position="477"/>
    </location>
</feature>
<name>A0AAD5RE60_PARTN</name>
<dbReference type="Gene3D" id="3.30.200.20">
    <property type="entry name" value="Phosphorylase Kinase, domain 1"/>
    <property type="match status" value="1"/>
</dbReference>
<dbReference type="SUPFAM" id="SSF53800">
    <property type="entry name" value="Chelatase"/>
    <property type="match status" value="1"/>
</dbReference>
<dbReference type="InterPro" id="IPR011009">
    <property type="entry name" value="Kinase-like_dom_sf"/>
</dbReference>
<feature type="domain" description="Protein kinase" evidence="2">
    <location>
        <begin position="499"/>
        <end position="762"/>
    </location>
</feature>
<dbReference type="Proteomes" id="UP001196413">
    <property type="component" value="Unassembled WGS sequence"/>
</dbReference>
<dbReference type="FunFam" id="3.30.200.20:FF:000607">
    <property type="entry name" value="Nuclear receptor-binding protein 2a"/>
    <property type="match status" value="1"/>
</dbReference>
<dbReference type="InterPro" id="IPR000719">
    <property type="entry name" value="Prot_kinase_dom"/>
</dbReference>
<feature type="region of interest" description="Disordered" evidence="1">
    <location>
        <begin position="1"/>
        <end position="26"/>
    </location>
</feature>
<dbReference type="PROSITE" id="PS50011">
    <property type="entry name" value="PROTEIN_KINASE_DOM"/>
    <property type="match status" value="1"/>
</dbReference>
<feature type="region of interest" description="Disordered" evidence="1">
    <location>
        <begin position="459"/>
        <end position="490"/>
    </location>
</feature>
<dbReference type="Gene3D" id="3.40.50.1400">
    <property type="match status" value="1"/>
</dbReference>
<dbReference type="PANTHER" id="PTHR13902">
    <property type="entry name" value="SERINE/THREONINE-PROTEIN KINASE WNK WITH NO LYSINE -RELATED"/>
    <property type="match status" value="1"/>
</dbReference>
<accession>A0AAD5RE60</accession>